<dbReference type="InterPro" id="IPR012870">
    <property type="entry name" value="DUF1666"/>
</dbReference>
<accession>A0A151RE80</accession>
<gene>
    <name evidence="1" type="ORF">KK1_037842</name>
</gene>
<name>A0A151RE80_CAJCA</name>
<dbReference type="Gramene" id="C.cajan_36993.t">
    <property type="protein sequence ID" value="C.cajan_36993.t"/>
    <property type="gene ID" value="C.cajan_36993"/>
</dbReference>
<dbReference type="AlphaFoldDB" id="A0A151RE80"/>
<protein>
    <recommendedName>
        <fullName evidence="3">Ribosomal protein L34Ae</fullName>
    </recommendedName>
</protein>
<dbReference type="Pfam" id="PF07891">
    <property type="entry name" value="DUF1666"/>
    <property type="match status" value="1"/>
</dbReference>
<evidence type="ECO:0008006" key="3">
    <source>
        <dbReference type="Google" id="ProtNLM"/>
    </source>
</evidence>
<evidence type="ECO:0000313" key="1">
    <source>
        <dbReference type="EMBL" id="KYP40797.1"/>
    </source>
</evidence>
<keyword evidence="2" id="KW-1185">Reference proteome</keyword>
<dbReference type="OMA" id="GECCILK"/>
<reference evidence="1" key="1">
    <citation type="journal article" date="2012" name="Nat. Biotechnol.">
        <title>Draft genome sequence of pigeonpea (Cajanus cajan), an orphan legume crop of resource-poor farmers.</title>
        <authorList>
            <person name="Varshney R.K."/>
            <person name="Chen W."/>
            <person name="Li Y."/>
            <person name="Bharti A.K."/>
            <person name="Saxena R.K."/>
            <person name="Schlueter J.A."/>
            <person name="Donoghue M.T."/>
            <person name="Azam S."/>
            <person name="Fan G."/>
            <person name="Whaley A.M."/>
            <person name="Farmer A.D."/>
            <person name="Sheridan J."/>
            <person name="Iwata A."/>
            <person name="Tuteja R."/>
            <person name="Penmetsa R.V."/>
            <person name="Wu W."/>
            <person name="Upadhyaya H.D."/>
            <person name="Yang S.P."/>
            <person name="Shah T."/>
            <person name="Saxena K.B."/>
            <person name="Michael T."/>
            <person name="McCombie W.R."/>
            <person name="Yang B."/>
            <person name="Zhang G."/>
            <person name="Yang H."/>
            <person name="Wang J."/>
            <person name="Spillane C."/>
            <person name="Cook D.R."/>
            <person name="May G.D."/>
            <person name="Xu X."/>
            <person name="Jackson S.A."/>
        </authorList>
    </citation>
    <scope>NUCLEOTIDE SEQUENCE [LARGE SCALE GENOMIC DNA]</scope>
</reference>
<evidence type="ECO:0000313" key="2">
    <source>
        <dbReference type="Proteomes" id="UP000075243"/>
    </source>
</evidence>
<organism evidence="1 2">
    <name type="scientific">Cajanus cajan</name>
    <name type="common">Pigeon pea</name>
    <name type="synonym">Cajanus indicus</name>
    <dbReference type="NCBI Taxonomy" id="3821"/>
    <lineage>
        <taxon>Eukaryota</taxon>
        <taxon>Viridiplantae</taxon>
        <taxon>Streptophyta</taxon>
        <taxon>Embryophyta</taxon>
        <taxon>Tracheophyta</taxon>
        <taxon>Spermatophyta</taxon>
        <taxon>Magnoliopsida</taxon>
        <taxon>eudicotyledons</taxon>
        <taxon>Gunneridae</taxon>
        <taxon>Pentapetalae</taxon>
        <taxon>rosids</taxon>
        <taxon>fabids</taxon>
        <taxon>Fabales</taxon>
        <taxon>Fabaceae</taxon>
        <taxon>Papilionoideae</taxon>
        <taxon>50 kb inversion clade</taxon>
        <taxon>NPAAA clade</taxon>
        <taxon>indigoferoid/millettioid clade</taxon>
        <taxon>Phaseoleae</taxon>
        <taxon>Cajanus</taxon>
    </lineage>
</organism>
<dbReference type="STRING" id="3821.A0A151RE80"/>
<dbReference type="PANTHER" id="PTHR46741">
    <property type="entry name" value="OS09G0413600 PROTEIN"/>
    <property type="match status" value="1"/>
</dbReference>
<sequence length="541" mass="64138">MRLVFKFQYQTWNCSETFHFLNTCYDKASGSTNKYEFISGKSFSTFSDEPCVPSKYFPLENESERNIEPESCERGSDDNFLSEDDSICVSFEFDSISSTGDGFLSDKDFGTSMEFDTSRNHDEENIVLTKEDLDSEHGMNLHSSTGSDIEDSYRFDAQWEHQDLIEQLKMELNKIRATGLPTTLENSESQRIMKELKPWEIDEKFQYGSTINELPKFHKSYLERMRKFDILNYQKLYAIGSLKTKDLMLSFSSRENSFPTVTSFLPHIFHHSRRKKSESDPLKKFMREFYNDLEMAYVGQLCLSWEFLQWEYEKALELWESDQYRMKSYNEVAEEFQQFQVLLLRFIENEPFQGPRVEYYARNRCAVQNLLQIPVIREDSTSDEEKFKTRDGEKDDITSDMLVDTLEESIRMICRFIRADKDASSLIHKGPRETQVKLQDPADSEFLMEIQAELRKKEKRLNEFLKSRSSILKKFQKHEEGGRDHFLYLFPRGDMKLIWRVLNMSKITRDQLAWCRNKLNNINFVNRRIHIEPSFLLFPCQ</sequence>
<dbReference type="Proteomes" id="UP000075243">
    <property type="component" value="Unassembled WGS sequence"/>
</dbReference>
<proteinExistence type="predicted"/>
<dbReference type="PANTHER" id="PTHR46741:SF2">
    <property type="entry name" value="RIBOSOMAL PROTEIN L34AE"/>
    <property type="match status" value="1"/>
</dbReference>
<dbReference type="EMBL" id="KQ483813">
    <property type="protein sequence ID" value="KYP40797.1"/>
    <property type="molecule type" value="Genomic_DNA"/>
</dbReference>